<keyword evidence="1" id="KW-0812">Transmembrane</keyword>
<keyword evidence="1" id="KW-1133">Transmembrane helix</keyword>
<evidence type="ECO:0000313" key="3">
    <source>
        <dbReference type="Proteomes" id="UP000019402"/>
    </source>
</evidence>
<dbReference type="Gene3D" id="1.25.40.880">
    <property type="entry name" value="Alkyl sulfatase, dimerisation domain"/>
    <property type="match status" value="1"/>
</dbReference>
<protein>
    <submittedName>
        <fullName evidence="2">Uncharacterized protein</fullName>
    </submittedName>
</protein>
<comment type="caution">
    <text evidence="2">The sequence shown here is derived from an EMBL/GenBank/DDBJ whole genome shotgun (WGS) entry which is preliminary data.</text>
</comment>
<dbReference type="OrthoDB" id="9802248at2"/>
<accession>W7YBD1</accession>
<keyword evidence="3" id="KW-1185">Reference proteome</keyword>
<dbReference type="EMBL" id="BAMD01000002">
    <property type="protein sequence ID" value="GAF01721.1"/>
    <property type="molecule type" value="Genomic_DNA"/>
</dbReference>
<sequence>MNKGYSLQQTVDHVKLPDSLINQPNLQEFYGSVAWGECVLYIFIMWVGLMRK</sequence>
<evidence type="ECO:0000313" key="2">
    <source>
        <dbReference type="EMBL" id="GAF01721.1"/>
    </source>
</evidence>
<reference evidence="2 3" key="1">
    <citation type="journal article" date="2014" name="Genome Announc.">
        <title>Draft Genome Sequence of Cytophaga fermentans JCM 21142T, a Facultative Anaerobe Isolated from Marine Mud.</title>
        <authorList>
            <person name="Starns D."/>
            <person name="Oshima K."/>
            <person name="Suda W."/>
            <person name="Iino T."/>
            <person name="Yuki M."/>
            <person name="Inoue J."/>
            <person name="Kitamura K."/>
            <person name="Iida T."/>
            <person name="Darby A."/>
            <person name="Hattori M."/>
            <person name="Ohkuma M."/>
        </authorList>
    </citation>
    <scope>NUCLEOTIDE SEQUENCE [LARGE SCALE GENOMIC DNA]</scope>
    <source>
        <strain evidence="2 3">JCM 21142</strain>
    </source>
</reference>
<dbReference type="Proteomes" id="UP000019402">
    <property type="component" value="Unassembled WGS sequence"/>
</dbReference>
<proteinExistence type="predicted"/>
<dbReference type="InterPro" id="IPR038536">
    <property type="entry name" value="Alkyl/aryl-sulf_dimr_sf"/>
</dbReference>
<organism evidence="2 3">
    <name type="scientific">Saccharicrinis fermentans DSM 9555 = JCM 21142</name>
    <dbReference type="NCBI Taxonomy" id="869213"/>
    <lineage>
        <taxon>Bacteria</taxon>
        <taxon>Pseudomonadati</taxon>
        <taxon>Bacteroidota</taxon>
        <taxon>Bacteroidia</taxon>
        <taxon>Marinilabiliales</taxon>
        <taxon>Marinilabiliaceae</taxon>
        <taxon>Saccharicrinis</taxon>
    </lineage>
</organism>
<feature type="transmembrane region" description="Helical" evidence="1">
    <location>
        <begin position="29"/>
        <end position="49"/>
    </location>
</feature>
<dbReference type="RefSeq" id="WP_161636205.1">
    <property type="nucleotide sequence ID" value="NZ_BAMD01000002.1"/>
</dbReference>
<gene>
    <name evidence="2" type="ORF">JCM21142_335</name>
</gene>
<keyword evidence="1" id="KW-0472">Membrane</keyword>
<evidence type="ECO:0000256" key="1">
    <source>
        <dbReference type="SAM" id="Phobius"/>
    </source>
</evidence>
<name>W7YBD1_9BACT</name>
<dbReference type="AlphaFoldDB" id="W7YBD1"/>